<proteinExistence type="predicted"/>
<dbReference type="RefSeq" id="WP_338176434.1">
    <property type="nucleotide sequence ID" value="NZ_JAEKNQ010000013.1"/>
</dbReference>
<dbReference type="EMBL" id="JAEKNQ010000013">
    <property type="protein sequence ID" value="MBJ7602047.1"/>
    <property type="molecule type" value="Genomic_DNA"/>
</dbReference>
<evidence type="ECO:0000313" key="3">
    <source>
        <dbReference type="Proteomes" id="UP000620075"/>
    </source>
</evidence>
<comment type="caution">
    <text evidence="2">The sequence shown here is derived from an EMBL/GenBank/DDBJ whole genome shotgun (WGS) entry which is preliminary data.</text>
</comment>
<keyword evidence="1" id="KW-0812">Transmembrane</keyword>
<evidence type="ECO:0000313" key="2">
    <source>
        <dbReference type="EMBL" id="MBJ7602047.1"/>
    </source>
</evidence>
<name>A0A934NGE7_9BACT</name>
<accession>A0A934NGE7</accession>
<reference evidence="2 3" key="1">
    <citation type="submission" date="2020-10" db="EMBL/GenBank/DDBJ databases">
        <title>Ca. Dormibacterota MAGs.</title>
        <authorList>
            <person name="Montgomery K."/>
        </authorList>
    </citation>
    <scope>NUCLEOTIDE SEQUENCE [LARGE SCALE GENOMIC DNA]</scope>
    <source>
        <strain evidence="2">SC8811_S16_3</strain>
    </source>
</reference>
<protein>
    <submittedName>
        <fullName evidence="2">Uncharacterized protein</fullName>
    </submittedName>
</protein>
<gene>
    <name evidence="2" type="ORF">JF888_02445</name>
</gene>
<sequence length="89" mass="9474">MSESRLRRTGGLAGILGPVSLTIYFVAPALTGWPFSGASDAQLVVYANRHQQLFYAGAWFQATGALLSIVFFLAILQLAGARPVACRAC</sequence>
<organism evidence="2 3">
    <name type="scientific">Candidatus Dormiibacter inghamiae</name>
    <dbReference type="NCBI Taxonomy" id="3127013"/>
    <lineage>
        <taxon>Bacteria</taxon>
        <taxon>Bacillati</taxon>
        <taxon>Candidatus Dormiibacterota</taxon>
        <taxon>Candidatus Dormibacteria</taxon>
        <taxon>Candidatus Dormibacterales</taxon>
        <taxon>Candidatus Dormibacteraceae</taxon>
        <taxon>Candidatus Dormiibacter</taxon>
    </lineage>
</organism>
<dbReference type="Proteomes" id="UP000620075">
    <property type="component" value="Unassembled WGS sequence"/>
</dbReference>
<keyword evidence="1" id="KW-0472">Membrane</keyword>
<feature type="transmembrane region" description="Helical" evidence="1">
    <location>
        <begin position="12"/>
        <end position="33"/>
    </location>
</feature>
<feature type="transmembrane region" description="Helical" evidence="1">
    <location>
        <begin position="53"/>
        <end position="76"/>
    </location>
</feature>
<dbReference type="AlphaFoldDB" id="A0A934NGE7"/>
<evidence type="ECO:0000256" key="1">
    <source>
        <dbReference type="SAM" id="Phobius"/>
    </source>
</evidence>
<keyword evidence="1" id="KW-1133">Transmembrane helix</keyword>